<evidence type="ECO:0000313" key="2">
    <source>
        <dbReference type="Proteomes" id="UP000198535"/>
    </source>
</evidence>
<dbReference type="SUPFAM" id="SSF69304">
    <property type="entry name" value="Tricorn protease N-terminal domain"/>
    <property type="match status" value="1"/>
</dbReference>
<dbReference type="SUPFAM" id="SSF49464">
    <property type="entry name" value="Carboxypeptidase regulatory domain-like"/>
    <property type="match status" value="1"/>
</dbReference>
<keyword evidence="2" id="KW-1185">Reference proteome</keyword>
<dbReference type="STRING" id="487685.SAMN04488696_2379"/>
<organism evidence="1 2">
    <name type="scientific">Methanolobus profundi</name>
    <dbReference type="NCBI Taxonomy" id="487685"/>
    <lineage>
        <taxon>Archaea</taxon>
        <taxon>Methanobacteriati</taxon>
        <taxon>Methanobacteriota</taxon>
        <taxon>Stenosarchaea group</taxon>
        <taxon>Methanomicrobia</taxon>
        <taxon>Methanosarcinales</taxon>
        <taxon>Methanosarcinaceae</taxon>
        <taxon>Methanolobus</taxon>
    </lineage>
</organism>
<dbReference type="PANTHER" id="PTHR36842">
    <property type="entry name" value="PROTEIN TOLB HOMOLOG"/>
    <property type="match status" value="1"/>
</dbReference>
<dbReference type="Proteomes" id="UP000198535">
    <property type="component" value="Unassembled WGS sequence"/>
</dbReference>
<evidence type="ECO:0000313" key="1">
    <source>
        <dbReference type="EMBL" id="SFM78599.1"/>
    </source>
</evidence>
<dbReference type="PANTHER" id="PTHR36842:SF1">
    <property type="entry name" value="PROTEIN TOLB"/>
    <property type="match status" value="1"/>
</dbReference>
<dbReference type="InterPro" id="IPR011042">
    <property type="entry name" value="6-blade_b-propeller_TolB-like"/>
</dbReference>
<dbReference type="InterPro" id="IPR008969">
    <property type="entry name" value="CarboxyPept-like_regulatory"/>
</dbReference>
<evidence type="ECO:0008006" key="3">
    <source>
        <dbReference type="Google" id="ProtNLM"/>
    </source>
</evidence>
<reference evidence="2" key="1">
    <citation type="submission" date="2016-10" db="EMBL/GenBank/DDBJ databases">
        <authorList>
            <person name="Varghese N."/>
            <person name="Submissions S."/>
        </authorList>
    </citation>
    <scope>NUCLEOTIDE SEQUENCE [LARGE SCALE GENOMIC DNA]</scope>
    <source>
        <strain evidence="2">Mob M</strain>
    </source>
</reference>
<gene>
    <name evidence="1" type="ORF">SAMN04488696_2379</name>
</gene>
<dbReference type="EMBL" id="FOUJ01000005">
    <property type="protein sequence ID" value="SFM78599.1"/>
    <property type="molecule type" value="Genomic_DNA"/>
</dbReference>
<accession>A0A1I4TPH4</accession>
<dbReference type="Gene3D" id="2.60.40.1120">
    <property type="entry name" value="Carboxypeptidase-like, regulatory domain"/>
    <property type="match status" value="1"/>
</dbReference>
<dbReference type="Gene3D" id="2.120.10.30">
    <property type="entry name" value="TolB, C-terminal domain"/>
    <property type="match status" value="1"/>
</dbReference>
<dbReference type="AlphaFoldDB" id="A0A1I4TPH4"/>
<protein>
    <recommendedName>
        <fullName evidence="3">WD40-like Beta Propeller Repeat</fullName>
    </recommendedName>
</protein>
<sequence length="619" mass="68660">MNRTLKISLLIMLFLVSIIGVAGTSAALEEQTVNSLEVSDIISISNVTDIYFDELARDENVSYNYRSLLECWNPDGSKVLVLTRYAPLGEPELDALYFLNADGTEPREIIATRNNTMERSLELTANEHFEIARWNSAGDHFAFYGNVVNVSDTMMVVGDDTFIGAAGVSVVGIADINRNSVEVIGVRNLSNISIWNWIDHEREFEWEPNGTDAIMILNGDIWVVQKYDSSSNQIIDSEKGVSECMWNHKGDQIAFVEDGLWTTDRYTGDDLKQLASNADRLIGWSLDDSMIYYSSYEDESCSHFVVQLNDSKITKISTGSLSDYMSIGPDGRLLFTNSTYQDGKLISSCLNIADADGTHINILDENASEYAYLISKASWSPKGDKIATAFNIIDANGSEKHEIVLGDTFSWHPSGDYIAFEVDHPVGDMYATKVYVANSDGSGVTQVSPDDNYSYSLNDWLPHGSVSNDWSPDGSRMLIKRNGLNHSSEELLVVRFSGFDEIMSLDFKDYTTVRKDVHISVTSMSQPVQHALITLDGREIGVTDENGSFTYYIIDEPGTHMLNASKEGYLDSGKELTVYGDAYSSVKDDEISDQVDDTGGSMSTILTPIWDWLNGITGN</sequence>
<name>A0A1I4TPH4_9EURY</name>
<proteinExistence type="predicted"/>